<dbReference type="Proteomes" id="UP001596183">
    <property type="component" value="Unassembled WGS sequence"/>
</dbReference>
<name>A0ABW0XMU6_9ACTN</name>
<proteinExistence type="predicted"/>
<evidence type="ECO:0000313" key="3">
    <source>
        <dbReference type="Proteomes" id="UP001596183"/>
    </source>
</evidence>
<organism evidence="2 3">
    <name type="scientific">Streptomyces incanus</name>
    <dbReference type="NCBI Taxonomy" id="887453"/>
    <lineage>
        <taxon>Bacteria</taxon>
        <taxon>Bacillati</taxon>
        <taxon>Actinomycetota</taxon>
        <taxon>Actinomycetes</taxon>
        <taxon>Kitasatosporales</taxon>
        <taxon>Streptomycetaceae</taxon>
        <taxon>Streptomyces</taxon>
    </lineage>
</organism>
<keyword evidence="3" id="KW-1185">Reference proteome</keyword>
<comment type="caution">
    <text evidence="2">The sequence shown here is derived from an EMBL/GenBank/DDBJ whole genome shotgun (WGS) entry which is preliminary data.</text>
</comment>
<dbReference type="EMBL" id="JBHSPC010000036">
    <property type="protein sequence ID" value="MFC5671240.1"/>
    <property type="molecule type" value="Genomic_DNA"/>
</dbReference>
<evidence type="ECO:0000256" key="1">
    <source>
        <dbReference type="SAM" id="MobiDB-lite"/>
    </source>
</evidence>
<gene>
    <name evidence="2" type="ORF">ACFP2V_14280</name>
</gene>
<sequence>METALDELYALPPSDFVLRREEPAAATRAPGDATAPGASTPPSTMRPATPGKAHPYPPQASNRQVKQRIPSLAWT</sequence>
<feature type="compositionally biased region" description="Low complexity" evidence="1">
    <location>
        <begin position="24"/>
        <end position="38"/>
    </location>
</feature>
<feature type="region of interest" description="Disordered" evidence="1">
    <location>
        <begin position="1"/>
        <end position="75"/>
    </location>
</feature>
<protein>
    <submittedName>
        <fullName evidence="2">Uncharacterized protein</fullName>
    </submittedName>
</protein>
<dbReference type="RefSeq" id="WP_381210958.1">
    <property type="nucleotide sequence ID" value="NZ_JBHSPC010000036.1"/>
</dbReference>
<evidence type="ECO:0000313" key="2">
    <source>
        <dbReference type="EMBL" id="MFC5671240.1"/>
    </source>
</evidence>
<accession>A0ABW0XMU6</accession>
<reference evidence="3" key="1">
    <citation type="journal article" date="2019" name="Int. J. Syst. Evol. Microbiol.">
        <title>The Global Catalogue of Microorganisms (GCM) 10K type strain sequencing project: providing services to taxonomists for standard genome sequencing and annotation.</title>
        <authorList>
            <consortium name="The Broad Institute Genomics Platform"/>
            <consortium name="The Broad Institute Genome Sequencing Center for Infectious Disease"/>
            <person name="Wu L."/>
            <person name="Ma J."/>
        </authorList>
    </citation>
    <scope>NUCLEOTIDE SEQUENCE [LARGE SCALE GENOMIC DNA]</scope>
    <source>
        <strain evidence="3">JCM 13852</strain>
    </source>
</reference>